<dbReference type="EMBL" id="JBCGDO010000010">
    <property type="protein sequence ID" value="MEM0542801.1"/>
    <property type="molecule type" value="Genomic_DNA"/>
</dbReference>
<keyword evidence="2" id="KW-1185">Reference proteome</keyword>
<keyword evidence="1" id="KW-0808">Transferase</keyword>
<dbReference type="Proteomes" id="UP001460072">
    <property type="component" value="Unassembled WGS sequence"/>
</dbReference>
<protein>
    <submittedName>
        <fullName evidence="1">Transferase</fullName>
    </submittedName>
</protein>
<accession>A0ABU9N5U3</accession>
<dbReference type="InterPro" id="IPR011004">
    <property type="entry name" value="Trimer_LpxA-like_sf"/>
</dbReference>
<dbReference type="GO" id="GO:0016740">
    <property type="term" value="F:transferase activity"/>
    <property type="evidence" value="ECO:0007669"/>
    <property type="project" value="UniProtKB-KW"/>
</dbReference>
<name>A0ABU9N5U3_9FLAO</name>
<dbReference type="RefSeq" id="WP_342696006.1">
    <property type="nucleotide sequence ID" value="NZ_JBCGDO010000010.1"/>
</dbReference>
<gene>
    <name evidence="1" type="ORF">WFZ85_09230</name>
</gene>
<sequence length="243" mass="27534">MHLLRYLFRKIQFYYSINWTKTLYFNFKKFPFSIAIKLPVYFYGKVKLKSISGIIEISAPIKSGMIGFGQSYEIISRSKGTAELNLEGKMVINGHVQFGKDFFVYVAPKAKLEMGNMSSLGNSGKIICYYNIILGNFARIGFESQLSDTTVHQMIDTVTGNKYPLTAQIKLGNYNYISNRVTILSNTITPDFCTIASNTLCNKDYTSLGENTLIGGIPAKLIRNNITRDWDGEMECLNKWLII</sequence>
<comment type="caution">
    <text evidence="1">The sequence shown here is derived from an EMBL/GenBank/DDBJ whole genome shotgun (WGS) entry which is preliminary data.</text>
</comment>
<reference evidence="1 2" key="1">
    <citation type="submission" date="2024-03" db="EMBL/GenBank/DDBJ databases">
        <title>Two novel species of the genus Flavobacterium exhibiting potentially degradation of complex polysaccharides.</title>
        <authorList>
            <person name="Lian X."/>
        </authorList>
    </citation>
    <scope>NUCLEOTIDE SEQUENCE [LARGE SCALE GENOMIC DNA]</scope>
    <source>
        <strain evidence="2">j3</strain>
    </source>
</reference>
<organism evidence="1 2">
    <name type="scientific">Flavobacterium aureirubrum</name>
    <dbReference type="NCBI Taxonomy" id="3133147"/>
    <lineage>
        <taxon>Bacteria</taxon>
        <taxon>Pseudomonadati</taxon>
        <taxon>Bacteroidota</taxon>
        <taxon>Flavobacteriia</taxon>
        <taxon>Flavobacteriales</taxon>
        <taxon>Flavobacteriaceae</taxon>
        <taxon>Flavobacterium</taxon>
    </lineage>
</organism>
<dbReference type="Gene3D" id="2.160.10.10">
    <property type="entry name" value="Hexapeptide repeat proteins"/>
    <property type="match status" value="1"/>
</dbReference>
<evidence type="ECO:0000313" key="1">
    <source>
        <dbReference type="EMBL" id="MEM0542801.1"/>
    </source>
</evidence>
<proteinExistence type="predicted"/>
<dbReference type="SUPFAM" id="SSF51161">
    <property type="entry name" value="Trimeric LpxA-like enzymes"/>
    <property type="match status" value="1"/>
</dbReference>
<evidence type="ECO:0000313" key="2">
    <source>
        <dbReference type="Proteomes" id="UP001460072"/>
    </source>
</evidence>